<evidence type="ECO:0000313" key="1">
    <source>
        <dbReference type="EMBL" id="STU64925.1"/>
    </source>
</evidence>
<name>A0A377ZDG6_KLEPO</name>
<protein>
    <submittedName>
        <fullName evidence="1">Uncharacterized protein</fullName>
    </submittedName>
</protein>
<dbReference type="AlphaFoldDB" id="A0A377ZDG6"/>
<gene>
    <name evidence="1" type="ORF">NCTC5050_01710</name>
</gene>
<keyword evidence="2" id="KW-1185">Reference proteome</keyword>
<reference evidence="1 2" key="1">
    <citation type="submission" date="2018-06" db="EMBL/GenBank/DDBJ databases">
        <authorList>
            <consortium name="Pathogen Informatics"/>
            <person name="Doyle S."/>
        </authorList>
    </citation>
    <scope>NUCLEOTIDE SEQUENCE [LARGE SCALE GENOMIC DNA]</scope>
    <source>
        <strain evidence="1 2">NCTC5050</strain>
    </source>
</reference>
<dbReference type="EMBL" id="UGLZ01000004">
    <property type="protein sequence ID" value="STU64925.1"/>
    <property type="molecule type" value="Genomic_DNA"/>
</dbReference>
<proteinExistence type="predicted"/>
<evidence type="ECO:0000313" key="2">
    <source>
        <dbReference type="Proteomes" id="UP000255382"/>
    </source>
</evidence>
<dbReference type="Proteomes" id="UP000255382">
    <property type="component" value="Unassembled WGS sequence"/>
</dbReference>
<organism evidence="1 2">
    <name type="scientific">Klebsiella pneumoniae subsp. ozaenae</name>
    <dbReference type="NCBI Taxonomy" id="574"/>
    <lineage>
        <taxon>Bacteria</taxon>
        <taxon>Pseudomonadati</taxon>
        <taxon>Pseudomonadota</taxon>
        <taxon>Gammaproteobacteria</taxon>
        <taxon>Enterobacterales</taxon>
        <taxon>Enterobacteriaceae</taxon>
        <taxon>Klebsiella/Raoultella group</taxon>
        <taxon>Klebsiella</taxon>
        <taxon>Klebsiella pneumoniae complex</taxon>
    </lineage>
</organism>
<accession>A0A377ZDG6</accession>
<sequence>MPSECTQLPVSLALRYWPAGVVQFWMVPNGDIKDVTYPDPVFIRAQRCVQLRIRLSNHLCRTHRVQQLRCHRVNVNHLIDIEVSIFLFYDFFFRWSINGFQETRCIH</sequence>